<feature type="transmembrane region" description="Helical" evidence="1">
    <location>
        <begin position="92"/>
        <end position="114"/>
    </location>
</feature>
<gene>
    <name evidence="2" type="ORF">WSS_A34302</name>
</gene>
<evidence type="ECO:0000256" key="1">
    <source>
        <dbReference type="SAM" id="Phobius"/>
    </source>
</evidence>
<keyword evidence="1" id="KW-1133">Transmembrane helix</keyword>
<sequence>MLHLLAEMAAHVPMAPTTAAPLHLNDDTVVLAQELVVPDPPPKPIPGLEEPVTEWLGYLKWACGIAAFIGLLCTAIMMGVGIRGRSDAAKWALGHAPWALGGAVLAGSAAALVAQVS</sequence>
<organism evidence="2 3">
    <name type="scientific">Rhodococcus opacus M213</name>
    <dbReference type="NCBI Taxonomy" id="1129896"/>
    <lineage>
        <taxon>Bacteria</taxon>
        <taxon>Bacillati</taxon>
        <taxon>Actinomycetota</taxon>
        <taxon>Actinomycetes</taxon>
        <taxon>Mycobacteriales</taxon>
        <taxon>Nocardiaceae</taxon>
        <taxon>Rhodococcus</taxon>
    </lineage>
</organism>
<reference evidence="2 3" key="1">
    <citation type="journal article" date="2013" name="Genome Announc.">
        <title>Draft Genome Sequence of Rhodococcus opacus Strain M213 Shows a Diverse Catabolic Potential.</title>
        <authorList>
            <person name="Pathak A."/>
            <person name="Green S.J."/>
            <person name="Ogram A."/>
            <person name="Chauhan A."/>
        </authorList>
    </citation>
    <scope>NUCLEOTIDE SEQUENCE [LARGE SCALE GENOMIC DNA]</scope>
    <source>
        <strain evidence="2 3">M213</strain>
    </source>
</reference>
<name>K8XM22_RHOOP</name>
<keyword evidence="1" id="KW-0472">Membrane</keyword>
<dbReference type="Proteomes" id="UP000005951">
    <property type="component" value="Unassembled WGS sequence"/>
</dbReference>
<dbReference type="EMBL" id="AJYC02000115">
    <property type="protein sequence ID" value="EKT78090.1"/>
    <property type="molecule type" value="Genomic_DNA"/>
</dbReference>
<protein>
    <submittedName>
        <fullName evidence="2">Uncharacterized protein</fullName>
    </submittedName>
</protein>
<dbReference type="AlphaFoldDB" id="K8XM22"/>
<evidence type="ECO:0000313" key="2">
    <source>
        <dbReference type="EMBL" id="EKT78090.1"/>
    </source>
</evidence>
<proteinExistence type="predicted"/>
<comment type="caution">
    <text evidence="2">The sequence shown here is derived from an EMBL/GenBank/DDBJ whole genome shotgun (WGS) entry which is preliminary data.</text>
</comment>
<keyword evidence="1" id="KW-0812">Transmembrane</keyword>
<accession>K8XM22</accession>
<evidence type="ECO:0000313" key="3">
    <source>
        <dbReference type="Proteomes" id="UP000005951"/>
    </source>
</evidence>
<feature type="transmembrane region" description="Helical" evidence="1">
    <location>
        <begin position="58"/>
        <end position="80"/>
    </location>
</feature>